<comment type="caution">
    <text evidence="10">The sequence shown here is derived from an EMBL/GenBank/DDBJ whole genome shotgun (WGS) entry which is preliminary data.</text>
</comment>
<dbReference type="InterPro" id="IPR042236">
    <property type="entry name" value="PI3K_accessory_sf"/>
</dbReference>
<comment type="catalytic activity">
    <reaction evidence="1">
        <text>a 1,2-diacyl-sn-glycero-3-phospho-(1D-myo-inositol) + ATP = a 1,2-diacyl-sn-glycero-3-phospho-(1D-myo-inositol 4-phosphate) + ADP + H(+)</text>
        <dbReference type="Rhea" id="RHEA:19877"/>
        <dbReference type="ChEBI" id="CHEBI:15378"/>
        <dbReference type="ChEBI" id="CHEBI:30616"/>
        <dbReference type="ChEBI" id="CHEBI:57880"/>
        <dbReference type="ChEBI" id="CHEBI:58178"/>
        <dbReference type="ChEBI" id="CHEBI:456216"/>
        <dbReference type="EC" id="2.7.1.67"/>
    </reaction>
</comment>
<dbReference type="InterPro" id="IPR016024">
    <property type="entry name" value="ARM-type_fold"/>
</dbReference>
<dbReference type="GO" id="GO:0005524">
    <property type="term" value="F:ATP binding"/>
    <property type="evidence" value="ECO:0007669"/>
    <property type="project" value="UniProtKB-KW"/>
</dbReference>
<dbReference type="OrthoDB" id="10264149at2759"/>
<dbReference type="PROSITE" id="PS00916">
    <property type="entry name" value="PI3_4_KINASE_2"/>
    <property type="match status" value="1"/>
</dbReference>
<dbReference type="GO" id="GO:0048015">
    <property type="term" value="P:phosphatidylinositol-mediated signaling"/>
    <property type="evidence" value="ECO:0007669"/>
    <property type="project" value="TreeGrafter"/>
</dbReference>
<organism evidence="10 11">
    <name type="scientific">Taphrina deformans (strain PYCC 5710 / ATCC 11124 / CBS 356.35 / IMI 108563 / JCM 9778 / NBRC 8474)</name>
    <name type="common">Peach leaf curl fungus</name>
    <name type="synonym">Lalaria deformans</name>
    <dbReference type="NCBI Taxonomy" id="1097556"/>
    <lineage>
        <taxon>Eukaryota</taxon>
        <taxon>Fungi</taxon>
        <taxon>Dikarya</taxon>
        <taxon>Ascomycota</taxon>
        <taxon>Taphrinomycotina</taxon>
        <taxon>Taphrinomycetes</taxon>
        <taxon>Taphrinales</taxon>
        <taxon>Taphrinaceae</taxon>
        <taxon>Taphrina</taxon>
    </lineage>
</organism>
<proteinExistence type="inferred from homology"/>
<dbReference type="SMART" id="SM00146">
    <property type="entry name" value="PI3Kc"/>
    <property type="match status" value="1"/>
</dbReference>
<evidence type="ECO:0000313" key="11">
    <source>
        <dbReference type="Proteomes" id="UP000013776"/>
    </source>
</evidence>
<feature type="domain" description="PIK helical" evidence="9">
    <location>
        <begin position="808"/>
        <end position="994"/>
    </location>
</feature>
<evidence type="ECO:0000259" key="9">
    <source>
        <dbReference type="PROSITE" id="PS51545"/>
    </source>
</evidence>
<evidence type="ECO:0000256" key="4">
    <source>
        <dbReference type="ARBA" id="ARBA00022679"/>
    </source>
</evidence>
<keyword evidence="7" id="KW-0067">ATP-binding</keyword>
<evidence type="ECO:0000256" key="3">
    <source>
        <dbReference type="ARBA" id="ARBA00012169"/>
    </source>
</evidence>
<dbReference type="Gene3D" id="3.30.1010.10">
    <property type="entry name" value="Phosphatidylinositol 3-kinase Catalytic Subunit, Chain A, domain 4"/>
    <property type="match status" value="1"/>
</dbReference>
<feature type="domain" description="PI3K/PI4K catalytic" evidence="8">
    <location>
        <begin position="1081"/>
        <end position="1365"/>
    </location>
</feature>
<dbReference type="Pfam" id="PF00613">
    <property type="entry name" value="PI3Ka"/>
    <property type="match status" value="1"/>
</dbReference>
<dbReference type="InterPro" id="IPR011009">
    <property type="entry name" value="Kinase-like_dom_sf"/>
</dbReference>
<dbReference type="InterPro" id="IPR015433">
    <property type="entry name" value="PI3/4_kinase"/>
</dbReference>
<reference evidence="10 11" key="1">
    <citation type="journal article" date="2013" name="MBio">
        <title>Genome sequencing of the plant pathogen Taphrina deformans, the causal agent of peach leaf curl.</title>
        <authorList>
            <person name="Cisse O.H."/>
            <person name="Almeida J.M.G.C.F."/>
            <person name="Fonseca A."/>
            <person name="Kumar A.A."/>
            <person name="Salojaervi J."/>
            <person name="Overmyer K."/>
            <person name="Hauser P.M."/>
            <person name="Pagni M."/>
        </authorList>
    </citation>
    <scope>NUCLEOTIDE SEQUENCE [LARGE SCALE GENOMIC DNA]</scope>
    <source>
        <strain evidence="11">PYCC 5710 / ATCC 11124 / CBS 356.35 / IMI 108563 / JCM 9778 / NBRC 8474</strain>
    </source>
</reference>
<dbReference type="FunFam" id="1.25.40.70:FF:000011">
    <property type="entry name" value="Phosphatidylinositol 4-kinase alpha"/>
    <property type="match status" value="1"/>
</dbReference>
<dbReference type="InterPro" id="IPR045495">
    <property type="entry name" value="PI4K_N"/>
</dbReference>
<dbReference type="Gene3D" id="1.10.1070.11">
    <property type="entry name" value="Phosphatidylinositol 3-/4-kinase, catalytic domain"/>
    <property type="match status" value="1"/>
</dbReference>
<dbReference type="PROSITE" id="PS00915">
    <property type="entry name" value="PI3_4_KINASE_1"/>
    <property type="match status" value="1"/>
</dbReference>
<dbReference type="GO" id="GO:0004430">
    <property type="term" value="F:1-phosphatidylinositol 4-kinase activity"/>
    <property type="evidence" value="ECO:0007669"/>
    <property type="project" value="UniProtKB-EC"/>
</dbReference>
<evidence type="ECO:0000256" key="5">
    <source>
        <dbReference type="ARBA" id="ARBA00022741"/>
    </source>
</evidence>
<keyword evidence="6" id="KW-0418">Kinase</keyword>
<evidence type="ECO:0000256" key="2">
    <source>
        <dbReference type="ARBA" id="ARBA00006209"/>
    </source>
</evidence>
<evidence type="ECO:0000256" key="6">
    <source>
        <dbReference type="ARBA" id="ARBA00022777"/>
    </source>
</evidence>
<dbReference type="FunFam" id="1.10.1070.11:FF:000012">
    <property type="entry name" value="Phosphatidylinositol 4-kinase alpha 1"/>
    <property type="match status" value="1"/>
</dbReference>
<dbReference type="SUPFAM" id="SSF48371">
    <property type="entry name" value="ARM repeat"/>
    <property type="match status" value="1"/>
</dbReference>
<gene>
    <name evidence="10" type="ORF">TAPDE_002021</name>
</gene>
<comment type="similarity">
    <text evidence="2">Belongs to the PI3/PI4-kinase family. Type III PI4K subfamily.</text>
</comment>
<dbReference type="PANTHER" id="PTHR10048">
    <property type="entry name" value="PHOSPHATIDYLINOSITOL KINASE"/>
    <property type="match status" value="1"/>
</dbReference>
<dbReference type="Gene3D" id="1.25.40.70">
    <property type="entry name" value="Phosphatidylinositol 3-kinase, accessory domain (PIK)"/>
    <property type="match status" value="1"/>
</dbReference>
<dbReference type="InterPro" id="IPR036940">
    <property type="entry name" value="PI3/4_kinase_cat_sf"/>
</dbReference>
<dbReference type="InterPro" id="IPR001263">
    <property type="entry name" value="PI3K_accessory_dom"/>
</dbReference>
<keyword evidence="11" id="KW-1185">Reference proteome</keyword>
<evidence type="ECO:0000313" key="10">
    <source>
        <dbReference type="EMBL" id="CCG82086.1"/>
    </source>
</evidence>
<dbReference type="PROSITE" id="PS51545">
    <property type="entry name" value="PIK_HELICAL"/>
    <property type="match status" value="1"/>
</dbReference>
<sequence>MSNSIMNDVTSINSVQAIGVLGSECRDSQVSVLALNILLQKAAKSSMAAKRQIVIEVARIALHCSDNDISRVCDFYASLETTTEGREFVDAIIEGRNVLSRALRQTQSATAELYLICLLRAGILMVKSPGELDLNSILSPLSTLLMNGTSYNTGSSFDLKQLFHNFWFTLVLAGYTVNSSKVVDEMSSLKIIARHSPSLALETMTDAFETDLESYPLLKQAHHHDQTRALQLSLENFVPSNTVKARNYSEAVYMSALALLENLKCRAGVATGSLTYYRAATMVQSDIAGLLAAISAQNIRYFLSCIENSHGETSLGRELQALVIGCCDPVLSVRNHAVFIIDQIVSRIPSAFCNSLAISTLLECITLLGWAAYEEFSDKYSPNYEFRSTRTDLCITVSDSYKDRHNNLEAAQRSARKWLSVAMFESAADVRTLLTSYITIAEDHTGSMASDRGKLLAIEMAMRSSAKDQPTDTSTIRDSSDAFLGELTLRHLQATAGSYFPPSADASEESAATLKRSTTLYERSLSRKFIPFSDLREKLCSHVSRILHSDNDDVRILRQLVEIPFNIFSIAAMKLGTSLWARVVTDKPHLETTLLAEISRCWLQTIKHHRGLFSLTVNADDPFSRVMEYAPTDKEAIAKEGKIAKTLLAPHLNVLRFLSGRLATPQSASLEAQKILMQLLRRTMVAMTRLEVCDHIFARELRLRVLTMANHLRNALPVLGLKTIHKQFSTTLYNAALSMFSTSPRWAFGSDVGQMKVDRQLMVAILASIQSDPSYARYTPGGKEQLLIILLEQEISRIDLWLDPMVPKRTTQVDAGLVQSCLASAWQSNPAVAISLAQRFSMPSLYQAIRQYILRRPWQCLKNQYAAEYILGSSLASDAREAFKYLLYWKPVVPISATTYFLPAFRSHPLVLQYAMRSLESHPVEVTFFYVPQIVQVLRHDALGYVKRFIVETAKLSQLFAHQIIWNFDANAYKDEDATIPDSIKPTLDSIKGSMMSNLSGADKVFYETEFRFFGEVTSISGKLKPFIKRTKPEKKAKIDEEMGIIKVEQGVYLPSNPDGQVIDIDRKSGRPLQSHAKAPFMATFIIRKTKQVEAAFEDDLQVENNKDRQSVQQKEDVIEKRQSAIFKVGDDCRQDVLALQLISTFRSIFNSIGLDLYVFPYRVTATAPGCGVIDVLPNSISRDMLGREAVNGLYDYFVTTFGKPDTVAFQQARMNFVKSLAAYSVITYLLQFKDRHNGNIMYDAQGHVLHIDFGFCFDIAPGGITFESAPFKLTTEMVAVMGGSTETQSYRMFQELCIKAFLVARQYSEQIIHLVTLMLDSGLPCFKGQTTITNLRNRFHLDVSEQQASQVMLHLIAQSHQNQRTVAYDMFQKLTNGIPY</sequence>
<dbReference type="InterPro" id="IPR018936">
    <property type="entry name" value="PI3/4_kinase_CS"/>
</dbReference>
<dbReference type="STRING" id="1097556.R4XCJ8"/>
<dbReference type="SUPFAM" id="SSF56112">
    <property type="entry name" value="Protein kinase-like (PK-like)"/>
    <property type="match status" value="1"/>
</dbReference>
<accession>R4XCJ8</accession>
<dbReference type="GO" id="GO:0005737">
    <property type="term" value="C:cytoplasm"/>
    <property type="evidence" value="ECO:0007669"/>
    <property type="project" value="TreeGrafter"/>
</dbReference>
<keyword evidence="5" id="KW-0547">Nucleotide-binding</keyword>
<keyword evidence="4" id="KW-0808">Transferase</keyword>
<dbReference type="EC" id="2.7.1.67" evidence="3"/>
<dbReference type="GO" id="GO:0046854">
    <property type="term" value="P:phosphatidylinositol phosphate biosynthetic process"/>
    <property type="evidence" value="ECO:0007669"/>
    <property type="project" value="InterPro"/>
</dbReference>
<dbReference type="Proteomes" id="UP000013776">
    <property type="component" value="Unassembled WGS sequence"/>
</dbReference>
<evidence type="ECO:0000256" key="1">
    <source>
        <dbReference type="ARBA" id="ARBA00001686"/>
    </source>
</evidence>
<dbReference type="eggNOG" id="KOG0902">
    <property type="taxonomic scope" value="Eukaryota"/>
</dbReference>
<evidence type="ECO:0000259" key="8">
    <source>
        <dbReference type="PROSITE" id="PS50290"/>
    </source>
</evidence>
<dbReference type="PANTHER" id="PTHR10048:SF15">
    <property type="entry name" value="PHOSPHATIDYLINOSITOL 4-KINASE ALPHA"/>
    <property type="match status" value="1"/>
</dbReference>
<protein>
    <recommendedName>
        <fullName evidence="3">1-phosphatidylinositol 4-kinase</fullName>
        <ecNumber evidence="3">2.7.1.67</ecNumber>
    </recommendedName>
</protein>
<dbReference type="EMBL" id="CAHR02000070">
    <property type="protein sequence ID" value="CCG82086.1"/>
    <property type="molecule type" value="Genomic_DNA"/>
</dbReference>
<dbReference type="GO" id="GO:0005886">
    <property type="term" value="C:plasma membrane"/>
    <property type="evidence" value="ECO:0007669"/>
    <property type="project" value="TreeGrafter"/>
</dbReference>
<dbReference type="VEuPathDB" id="FungiDB:TAPDE_002021"/>
<name>R4XCJ8_TAPDE</name>
<dbReference type="Pfam" id="PF00454">
    <property type="entry name" value="PI3_PI4_kinase"/>
    <property type="match status" value="1"/>
</dbReference>
<evidence type="ECO:0000256" key="7">
    <source>
        <dbReference type="ARBA" id="ARBA00022840"/>
    </source>
</evidence>
<dbReference type="SMART" id="SM00145">
    <property type="entry name" value="PI3Ka"/>
    <property type="match status" value="1"/>
</dbReference>
<dbReference type="InterPro" id="IPR000403">
    <property type="entry name" value="PI3/4_kinase_cat_dom"/>
</dbReference>
<dbReference type="PROSITE" id="PS50290">
    <property type="entry name" value="PI3_4_KINASE_3"/>
    <property type="match status" value="1"/>
</dbReference>
<dbReference type="FunFam" id="3.30.1010.10:FF:000014">
    <property type="entry name" value="Phosphatidylinositol 4-kinase STT4"/>
    <property type="match status" value="1"/>
</dbReference>
<dbReference type="CDD" id="cd05167">
    <property type="entry name" value="PI4Kc_III_alpha"/>
    <property type="match status" value="1"/>
</dbReference>
<dbReference type="Pfam" id="PF19274">
    <property type="entry name" value="PI4K_N"/>
    <property type="match status" value="1"/>
</dbReference>